<evidence type="ECO:0000313" key="2">
    <source>
        <dbReference type="Proteomes" id="UP001610444"/>
    </source>
</evidence>
<dbReference type="EMBL" id="JBFXLR010000024">
    <property type="protein sequence ID" value="KAL2848981.1"/>
    <property type="molecule type" value="Genomic_DNA"/>
</dbReference>
<organism evidence="1 2">
    <name type="scientific">Aspergillus pseudodeflectus</name>
    <dbReference type="NCBI Taxonomy" id="176178"/>
    <lineage>
        <taxon>Eukaryota</taxon>
        <taxon>Fungi</taxon>
        <taxon>Dikarya</taxon>
        <taxon>Ascomycota</taxon>
        <taxon>Pezizomycotina</taxon>
        <taxon>Eurotiomycetes</taxon>
        <taxon>Eurotiomycetidae</taxon>
        <taxon>Eurotiales</taxon>
        <taxon>Aspergillaceae</taxon>
        <taxon>Aspergillus</taxon>
        <taxon>Aspergillus subgen. Nidulantes</taxon>
    </lineage>
</organism>
<dbReference type="RefSeq" id="XP_070898516.1">
    <property type="nucleotide sequence ID" value="XM_071040283.1"/>
</dbReference>
<reference evidence="1 2" key="1">
    <citation type="submission" date="2024-07" db="EMBL/GenBank/DDBJ databases">
        <title>Section-level genome sequencing and comparative genomics of Aspergillus sections Usti and Cavernicolus.</title>
        <authorList>
            <consortium name="Lawrence Berkeley National Laboratory"/>
            <person name="Nybo J.L."/>
            <person name="Vesth T.C."/>
            <person name="Theobald S."/>
            <person name="Frisvad J.C."/>
            <person name="Larsen T.O."/>
            <person name="Kjaerboelling I."/>
            <person name="Rothschild-Mancinelli K."/>
            <person name="Lyhne E.K."/>
            <person name="Kogle M.E."/>
            <person name="Barry K."/>
            <person name="Clum A."/>
            <person name="Na H."/>
            <person name="Ledsgaard L."/>
            <person name="Lin J."/>
            <person name="Lipzen A."/>
            <person name="Kuo A."/>
            <person name="Riley R."/>
            <person name="Mondo S."/>
            <person name="LaButti K."/>
            <person name="Haridas S."/>
            <person name="Pangalinan J."/>
            <person name="Salamov A.A."/>
            <person name="Simmons B.A."/>
            <person name="Magnuson J.K."/>
            <person name="Chen J."/>
            <person name="Drula E."/>
            <person name="Henrissat B."/>
            <person name="Wiebenga A."/>
            <person name="Lubbers R.J."/>
            <person name="Gomes A.C."/>
            <person name="Macurrencykelacurrency M.R."/>
            <person name="Stajich J."/>
            <person name="Grigoriev I.V."/>
            <person name="Mortensen U.H."/>
            <person name="De vries R.P."/>
            <person name="Baker S.E."/>
            <person name="Andersen M.R."/>
        </authorList>
    </citation>
    <scope>NUCLEOTIDE SEQUENCE [LARGE SCALE GENOMIC DNA]</scope>
    <source>
        <strain evidence="1 2">CBS 756.74</strain>
    </source>
</reference>
<comment type="caution">
    <text evidence="1">The sequence shown here is derived from an EMBL/GenBank/DDBJ whole genome shotgun (WGS) entry which is preliminary data.</text>
</comment>
<gene>
    <name evidence="1" type="ORF">BJX68DRAFT_238075</name>
</gene>
<proteinExistence type="predicted"/>
<evidence type="ECO:0000313" key="1">
    <source>
        <dbReference type="EMBL" id="KAL2848981.1"/>
    </source>
</evidence>
<name>A0ABR4KA00_9EURO</name>
<protein>
    <submittedName>
        <fullName evidence="1">Uncharacterized protein</fullName>
    </submittedName>
</protein>
<dbReference type="GeneID" id="98155447"/>
<keyword evidence="2" id="KW-1185">Reference proteome</keyword>
<sequence>MRYQNCPKYKSNRLTTLDRHQRHILDSHKRKIPESPPPPSRICISRSHSQIYNHYGGNNNLIQQLVTTGAARFQQGQLRSLSLNALPVRYVGYTTPVSSTHLRYSTFHIADRFQISFLPSNDDTNPIELRGASSPARTRSFPLMLISMSLLARRIEAVEGAPGGVPDSGFAARWKTMFGPDLFRSTVYSSGLAFPPSFTRICRSVESETEISRVRG</sequence>
<dbReference type="Proteomes" id="UP001610444">
    <property type="component" value="Unassembled WGS sequence"/>
</dbReference>
<accession>A0ABR4KA00</accession>